<reference evidence="2 3" key="1">
    <citation type="journal article" date="2016" name="Nat. Commun.">
        <title>Thousands of microbial genomes shed light on interconnected biogeochemical processes in an aquifer system.</title>
        <authorList>
            <person name="Anantharaman K."/>
            <person name="Brown C.T."/>
            <person name="Hug L.A."/>
            <person name="Sharon I."/>
            <person name="Castelle C.J."/>
            <person name="Probst A.J."/>
            <person name="Thomas B.C."/>
            <person name="Singh A."/>
            <person name="Wilkins M.J."/>
            <person name="Karaoz U."/>
            <person name="Brodie E.L."/>
            <person name="Williams K.H."/>
            <person name="Hubbard S.S."/>
            <person name="Banfield J.F."/>
        </authorList>
    </citation>
    <scope>NUCLEOTIDE SEQUENCE [LARGE SCALE GENOMIC DNA]</scope>
</reference>
<evidence type="ECO:0000313" key="3">
    <source>
        <dbReference type="Proteomes" id="UP000176923"/>
    </source>
</evidence>
<name>A0A1F5ZK20_9BACT</name>
<dbReference type="Proteomes" id="UP000176923">
    <property type="component" value="Unassembled WGS sequence"/>
</dbReference>
<dbReference type="AlphaFoldDB" id="A0A1F5ZK20"/>
<keyword evidence="1" id="KW-0812">Transmembrane</keyword>
<accession>A0A1F5ZK20</accession>
<dbReference type="PANTHER" id="PTHR35531:SF1">
    <property type="entry name" value="INNER MEMBRANE PROTEIN YBCI-RELATED"/>
    <property type="match status" value="1"/>
</dbReference>
<sequence>MTGRTHDLAAFTLLNGVFIYYPLTSISLSTLFVSISANLIGGLTPDIDQPTADLWRRIPAGSIIGRIIYPILGSHRMISHSLLGVIVFGFVSAKFLDAIRNVLIVDMNIVWFSFMIGFVSHLIMDVITKEGEPLLFPLPFKFGIPPFHFLRVQTGGMVEKSIIFPGLMLLNGYLIYSNYHKYLDFLKLFIK</sequence>
<feature type="transmembrane region" description="Helical" evidence="1">
    <location>
        <begin position="108"/>
        <end position="127"/>
    </location>
</feature>
<gene>
    <name evidence="2" type="ORF">A3D77_04115</name>
</gene>
<evidence type="ECO:0000256" key="1">
    <source>
        <dbReference type="SAM" id="Phobius"/>
    </source>
</evidence>
<dbReference type="PANTHER" id="PTHR35531">
    <property type="entry name" value="INNER MEMBRANE PROTEIN YBCI-RELATED"/>
    <property type="match status" value="1"/>
</dbReference>
<dbReference type="STRING" id="1798382.A3D77_04115"/>
<comment type="caution">
    <text evidence="2">The sequence shown here is derived from an EMBL/GenBank/DDBJ whole genome shotgun (WGS) entry which is preliminary data.</text>
</comment>
<dbReference type="Pfam" id="PF04307">
    <property type="entry name" value="YdjM"/>
    <property type="match status" value="1"/>
</dbReference>
<keyword evidence="1" id="KW-1133">Transmembrane helix</keyword>
<dbReference type="InterPro" id="IPR007404">
    <property type="entry name" value="YdjM-like"/>
</dbReference>
<feature type="transmembrane region" description="Helical" evidence="1">
    <location>
        <begin position="20"/>
        <end position="42"/>
    </location>
</feature>
<evidence type="ECO:0000313" key="2">
    <source>
        <dbReference type="EMBL" id="OGG12674.1"/>
    </source>
</evidence>
<proteinExistence type="predicted"/>
<dbReference type="EMBL" id="MFJL01000043">
    <property type="protein sequence ID" value="OGG12674.1"/>
    <property type="molecule type" value="Genomic_DNA"/>
</dbReference>
<protein>
    <recommendedName>
        <fullName evidence="4">Hydrolase</fullName>
    </recommendedName>
</protein>
<organism evidence="2 3">
    <name type="scientific">Candidatus Gottesmanbacteria bacterium RIFCSPHIGHO2_02_FULL_39_11</name>
    <dbReference type="NCBI Taxonomy" id="1798382"/>
    <lineage>
        <taxon>Bacteria</taxon>
        <taxon>Candidatus Gottesmaniibacteriota</taxon>
    </lineage>
</organism>
<feature type="transmembrane region" description="Helical" evidence="1">
    <location>
        <begin position="162"/>
        <end position="179"/>
    </location>
</feature>
<feature type="transmembrane region" description="Helical" evidence="1">
    <location>
        <begin position="78"/>
        <end position="96"/>
    </location>
</feature>
<keyword evidence="1" id="KW-0472">Membrane</keyword>
<evidence type="ECO:0008006" key="4">
    <source>
        <dbReference type="Google" id="ProtNLM"/>
    </source>
</evidence>